<feature type="compositionally biased region" description="Acidic residues" evidence="2">
    <location>
        <begin position="75"/>
        <end position="90"/>
    </location>
</feature>
<dbReference type="Pfam" id="PF08164">
    <property type="entry name" value="TRAUB"/>
    <property type="match status" value="1"/>
</dbReference>
<reference evidence="5" key="1">
    <citation type="submission" date="2020-10" db="EMBL/GenBank/DDBJ databases">
        <authorList>
            <person name="Kikuchi T."/>
        </authorList>
    </citation>
    <scope>NUCLEOTIDE SEQUENCE</scope>
    <source>
        <strain evidence="5">NKZ352</strain>
    </source>
</reference>
<dbReference type="Pfam" id="PF13339">
    <property type="entry name" value="AATF-Che1"/>
    <property type="match status" value="1"/>
</dbReference>
<dbReference type="OrthoDB" id="5783963at2759"/>
<gene>
    <name evidence="5" type="ORF">CAUJ_LOCUS2236</name>
</gene>
<feature type="domain" description="AATF leucine zipper-containing" evidence="4">
    <location>
        <begin position="131"/>
        <end position="295"/>
    </location>
</feature>
<feature type="compositionally biased region" description="Basic and acidic residues" evidence="2">
    <location>
        <begin position="58"/>
        <end position="74"/>
    </location>
</feature>
<dbReference type="InterPro" id="IPR012617">
    <property type="entry name" value="AATF_C"/>
</dbReference>
<feature type="domain" description="Apoptosis-antagonizing transcription factor C-terminal" evidence="3">
    <location>
        <begin position="335"/>
        <end position="423"/>
    </location>
</feature>
<dbReference type="GO" id="GO:0005730">
    <property type="term" value="C:nucleolus"/>
    <property type="evidence" value="ECO:0007669"/>
    <property type="project" value="TreeGrafter"/>
</dbReference>
<accession>A0A8S1GRL7</accession>
<dbReference type="Proteomes" id="UP000835052">
    <property type="component" value="Unassembled WGS sequence"/>
</dbReference>
<comment type="similarity">
    <text evidence="1">Belongs to the AATF family.</text>
</comment>
<evidence type="ECO:0000256" key="1">
    <source>
        <dbReference type="ARBA" id="ARBA00008966"/>
    </source>
</evidence>
<evidence type="ECO:0000313" key="6">
    <source>
        <dbReference type="Proteomes" id="UP000835052"/>
    </source>
</evidence>
<evidence type="ECO:0000259" key="4">
    <source>
        <dbReference type="Pfam" id="PF13339"/>
    </source>
</evidence>
<keyword evidence="6" id="KW-1185">Reference proteome</keyword>
<dbReference type="PANTHER" id="PTHR15565:SF0">
    <property type="entry name" value="PROTEIN AATF"/>
    <property type="match status" value="1"/>
</dbReference>
<feature type="region of interest" description="Disordered" evidence="2">
    <location>
        <begin position="207"/>
        <end position="265"/>
    </location>
</feature>
<dbReference type="PANTHER" id="PTHR15565">
    <property type="entry name" value="AATF PROTEIN APOPTOSIS ANTAGONIZING TRANSCRIPTION FACTOR"/>
    <property type="match status" value="1"/>
</dbReference>
<feature type="region of interest" description="Disordered" evidence="2">
    <location>
        <begin position="298"/>
        <end position="321"/>
    </location>
</feature>
<proteinExistence type="inferred from homology"/>
<organism evidence="5 6">
    <name type="scientific">Caenorhabditis auriculariae</name>
    <dbReference type="NCBI Taxonomy" id="2777116"/>
    <lineage>
        <taxon>Eukaryota</taxon>
        <taxon>Metazoa</taxon>
        <taxon>Ecdysozoa</taxon>
        <taxon>Nematoda</taxon>
        <taxon>Chromadorea</taxon>
        <taxon>Rhabditida</taxon>
        <taxon>Rhabditina</taxon>
        <taxon>Rhabditomorpha</taxon>
        <taxon>Rhabditoidea</taxon>
        <taxon>Rhabditidae</taxon>
        <taxon>Peloderinae</taxon>
        <taxon>Caenorhabditis</taxon>
    </lineage>
</organism>
<comment type="caution">
    <text evidence="5">The sequence shown here is derived from an EMBL/GenBank/DDBJ whole genome shotgun (WGS) entry which is preliminary data.</text>
</comment>
<evidence type="ECO:0000313" key="5">
    <source>
        <dbReference type="EMBL" id="CAD6186317.1"/>
    </source>
</evidence>
<dbReference type="AlphaFoldDB" id="A0A8S1GRL7"/>
<evidence type="ECO:0008006" key="7">
    <source>
        <dbReference type="Google" id="ProtNLM"/>
    </source>
</evidence>
<dbReference type="InterPro" id="IPR039223">
    <property type="entry name" value="AATF/Bfr2"/>
</dbReference>
<evidence type="ECO:0000259" key="3">
    <source>
        <dbReference type="Pfam" id="PF08164"/>
    </source>
</evidence>
<sequence>MSLVEELEKWAQPTTLLPDVESADFETAGLKFEKANNIANQPFSDGIEQAYRGRKVSRAEIFKDSGQEEERKEEESDTQDDNISFDEQSLDDSMSGSSAHEPGIDFVTKTDHKNITFHSTAQTEKKSRNEEKSEAIIEQKKLWDQLMLANIRVHGLIKFCNVLPRGSVRKELLQASDKHTKIAITTASDNLTLLRSLLREACQYYRESSEIGKQPDDEEIESSEDEAEQDDQVDSDAAPEDDDYDDEDQSDFEDETRENKQNKSVTKTELNACLKATDESYDNFRNTTLTKWHNRTKAVAKTKGAQTSRGGEDRVDFEPGATEEDDEIFDDVDFYQTLLKEMIENKSSSSTNNTTNALDMTRNYIELQSLLKTNKKRDTANFSSKERRLKFEPISKLVNFNPATPESIEWAHESRNQLFQSLFT</sequence>
<name>A0A8S1GRL7_9PELO</name>
<feature type="region of interest" description="Disordered" evidence="2">
    <location>
        <begin position="58"/>
        <end position="112"/>
    </location>
</feature>
<dbReference type="GO" id="GO:0006357">
    <property type="term" value="P:regulation of transcription by RNA polymerase II"/>
    <property type="evidence" value="ECO:0007669"/>
    <property type="project" value="TreeGrafter"/>
</dbReference>
<protein>
    <recommendedName>
        <fullName evidence="7">AATF leucine zipper-containing domain-containing protein</fullName>
    </recommendedName>
</protein>
<dbReference type="EMBL" id="CAJGYM010000004">
    <property type="protein sequence ID" value="CAD6186317.1"/>
    <property type="molecule type" value="Genomic_DNA"/>
</dbReference>
<feature type="compositionally biased region" description="Acidic residues" evidence="2">
    <location>
        <begin position="216"/>
        <end position="256"/>
    </location>
</feature>
<dbReference type="InterPro" id="IPR025160">
    <property type="entry name" value="AATF"/>
</dbReference>
<evidence type="ECO:0000256" key="2">
    <source>
        <dbReference type="SAM" id="MobiDB-lite"/>
    </source>
</evidence>